<name>A0A0N1I8T6_PAPMA</name>
<proteinExistence type="predicted"/>
<dbReference type="AlphaFoldDB" id="A0A0N1I8T6"/>
<sequence length="190" mass="21309">MDTKLYDTILPKHKMFEDIKKSLQENTGAKLYNFIELKDDVLYIWNSVENCLFCLNLKHLEEHPDNTPYQTAQCRSDRRPLLEGVKTFYSAKNTLLPTPRTCGIHGPDVNLLEATGREEVCVTAAKNSCVYSSPIKSQLNPIAIRLQNNCLCSFVGLVGGGQWVWELKTIACLRAFAALAGTCEIDVPNI</sequence>
<keyword evidence="2" id="KW-1185">Reference proteome</keyword>
<dbReference type="Proteomes" id="UP000053240">
    <property type="component" value="Unassembled WGS sequence"/>
</dbReference>
<dbReference type="STRING" id="76193.A0A0N1I8T6"/>
<gene>
    <name evidence="1" type="ORF">RR48_05142</name>
</gene>
<dbReference type="InParanoid" id="A0A0N1I8T6"/>
<dbReference type="InterPro" id="IPR019321">
    <property type="entry name" value="Nucleoporin_Nup88"/>
</dbReference>
<protein>
    <submittedName>
        <fullName evidence="1">Uncharacterized protein</fullName>
    </submittedName>
</protein>
<dbReference type="Pfam" id="PF10168">
    <property type="entry name" value="Nup88"/>
    <property type="match status" value="1"/>
</dbReference>
<evidence type="ECO:0000313" key="2">
    <source>
        <dbReference type="Proteomes" id="UP000053240"/>
    </source>
</evidence>
<accession>A0A0N1I8T6</accession>
<dbReference type="EMBL" id="KQ460655">
    <property type="protein sequence ID" value="KPJ12940.1"/>
    <property type="molecule type" value="Genomic_DNA"/>
</dbReference>
<evidence type="ECO:0000313" key="1">
    <source>
        <dbReference type="EMBL" id="KPJ12940.1"/>
    </source>
</evidence>
<organism evidence="1 2">
    <name type="scientific">Papilio machaon</name>
    <name type="common">Old World swallowtail butterfly</name>
    <dbReference type="NCBI Taxonomy" id="76193"/>
    <lineage>
        <taxon>Eukaryota</taxon>
        <taxon>Metazoa</taxon>
        <taxon>Ecdysozoa</taxon>
        <taxon>Arthropoda</taxon>
        <taxon>Hexapoda</taxon>
        <taxon>Insecta</taxon>
        <taxon>Pterygota</taxon>
        <taxon>Neoptera</taxon>
        <taxon>Endopterygota</taxon>
        <taxon>Lepidoptera</taxon>
        <taxon>Glossata</taxon>
        <taxon>Ditrysia</taxon>
        <taxon>Papilionoidea</taxon>
        <taxon>Papilionidae</taxon>
        <taxon>Papilioninae</taxon>
        <taxon>Papilio</taxon>
    </lineage>
</organism>
<reference evidence="1 2" key="1">
    <citation type="journal article" date="2015" name="Nat. Commun.">
        <title>Outbred genome sequencing and CRISPR/Cas9 gene editing in butterflies.</title>
        <authorList>
            <person name="Li X."/>
            <person name="Fan D."/>
            <person name="Zhang W."/>
            <person name="Liu G."/>
            <person name="Zhang L."/>
            <person name="Zhao L."/>
            <person name="Fang X."/>
            <person name="Chen L."/>
            <person name="Dong Y."/>
            <person name="Chen Y."/>
            <person name="Ding Y."/>
            <person name="Zhao R."/>
            <person name="Feng M."/>
            <person name="Zhu Y."/>
            <person name="Feng Y."/>
            <person name="Jiang X."/>
            <person name="Zhu D."/>
            <person name="Xiang H."/>
            <person name="Feng X."/>
            <person name="Li S."/>
            <person name="Wang J."/>
            <person name="Zhang G."/>
            <person name="Kronforst M.R."/>
            <person name="Wang W."/>
        </authorList>
    </citation>
    <scope>NUCLEOTIDE SEQUENCE [LARGE SCALE GENOMIC DNA]</scope>
    <source>
        <strain evidence="1">Ya'a_city_454_Pm</strain>
        <tissue evidence="1">Whole body</tissue>
    </source>
</reference>